<reference evidence="2 4" key="1">
    <citation type="submission" date="2020-01" db="EMBL/GenBank/DDBJ databases">
        <authorList>
            <consortium name="DOE Joint Genome Institute"/>
            <person name="Haridas S."/>
            <person name="Albert R."/>
            <person name="Binder M."/>
            <person name="Bloem J."/>
            <person name="Labutti K."/>
            <person name="Salamov A."/>
            <person name="Andreopoulos B."/>
            <person name="Baker S.E."/>
            <person name="Barry K."/>
            <person name="Bills G."/>
            <person name="Bluhm B.H."/>
            <person name="Cannon C."/>
            <person name="Castanera R."/>
            <person name="Culley D.E."/>
            <person name="Daum C."/>
            <person name="Ezra D."/>
            <person name="Gonzalez J.B."/>
            <person name="Henrissat B."/>
            <person name="Kuo A."/>
            <person name="Liang C."/>
            <person name="Lipzen A."/>
            <person name="Lutzoni F."/>
            <person name="Magnuson J."/>
            <person name="Mondo S."/>
            <person name="Nolan M."/>
            <person name="Ohm R."/>
            <person name="Pangilinan J."/>
            <person name="Park H.-J."/>
            <person name="Ramirez L."/>
            <person name="Alfaro M."/>
            <person name="Sun H."/>
            <person name="Tritt A."/>
            <person name="Yoshinaga Y."/>
            <person name="Zwiers L.-H."/>
            <person name="Turgeon B.G."/>
            <person name="Goodwin S.B."/>
            <person name="Spatafora J.W."/>
            <person name="Crous P.W."/>
            <person name="Grigoriev I.V."/>
        </authorList>
    </citation>
    <scope>NUCLEOTIDE SEQUENCE</scope>
    <source>
        <strain evidence="2 4">CBS 781.70</strain>
    </source>
</reference>
<evidence type="ECO:0000256" key="1">
    <source>
        <dbReference type="SAM" id="MobiDB-lite"/>
    </source>
</evidence>
<accession>A0A6G1GF01</accession>
<keyword evidence="3" id="KW-1185">Reference proteome</keyword>
<dbReference type="Proteomes" id="UP000504638">
    <property type="component" value="Unplaced"/>
</dbReference>
<proteinExistence type="predicted"/>
<dbReference type="RefSeq" id="XP_033538288.1">
    <property type="nucleotide sequence ID" value="XM_033673781.1"/>
</dbReference>
<protein>
    <submittedName>
        <fullName evidence="2 4">Uncharacterized protein</fullName>
    </submittedName>
</protein>
<dbReference type="OrthoDB" id="3827811at2759"/>
<organism evidence="2">
    <name type="scientific">Eremomyces bilateralis CBS 781.70</name>
    <dbReference type="NCBI Taxonomy" id="1392243"/>
    <lineage>
        <taxon>Eukaryota</taxon>
        <taxon>Fungi</taxon>
        <taxon>Dikarya</taxon>
        <taxon>Ascomycota</taxon>
        <taxon>Pezizomycotina</taxon>
        <taxon>Dothideomycetes</taxon>
        <taxon>Dothideomycetes incertae sedis</taxon>
        <taxon>Eremomycetales</taxon>
        <taxon>Eremomycetaceae</taxon>
        <taxon>Eremomyces</taxon>
    </lineage>
</organism>
<dbReference type="GeneID" id="54414351"/>
<evidence type="ECO:0000313" key="2">
    <source>
        <dbReference type="EMBL" id="KAF1816657.1"/>
    </source>
</evidence>
<evidence type="ECO:0000313" key="4">
    <source>
        <dbReference type="RefSeq" id="XP_033538288.1"/>
    </source>
</evidence>
<sequence>MRGPRLCQGLRHHGSAPRSAAHWSQTPMGCVRTVTGLPHYPVNSVPVQPVNAAPVPLQTILDPQPTAPIPPRLTISILTGLGGESQSSCTKRQDYHTIRYSGKERDIRRALNSLMASVESTKEVMLIVAIAQRNKHTLERFPAACNRLIERLYELRWKLKDRDVLGTISTIFTRLAKYNLRMTWEMHHQGILFAARCRNLTALRRFLLLARADNVPLGPKQLYTLIGKLAVPPGSLQDRANGSWKHEDIMEILTGFKDLTPADACHLEIFASAIRERWDLLRIWITCLSRCRVEEQMAREWEVWMQSPMRRLARLVNSPRASVAGVTVTAKSRGDLWFLHQCLEGGFDELCWRIVGESDIQIGDLTVWNREDLLRREDSLPESNHTARMKLKLWRASMKQELGGLVFKTQDTIAQITVIQSR</sequence>
<reference evidence="4" key="3">
    <citation type="submission" date="2025-04" db="UniProtKB">
        <authorList>
            <consortium name="RefSeq"/>
        </authorList>
    </citation>
    <scope>IDENTIFICATION</scope>
    <source>
        <strain evidence="4">CBS 781.70</strain>
    </source>
</reference>
<reference evidence="4" key="2">
    <citation type="submission" date="2020-04" db="EMBL/GenBank/DDBJ databases">
        <authorList>
            <consortium name="NCBI Genome Project"/>
        </authorList>
    </citation>
    <scope>NUCLEOTIDE SEQUENCE</scope>
    <source>
        <strain evidence="4">CBS 781.70</strain>
    </source>
</reference>
<feature type="region of interest" description="Disordered" evidence="1">
    <location>
        <begin position="1"/>
        <end position="23"/>
    </location>
</feature>
<evidence type="ECO:0000313" key="3">
    <source>
        <dbReference type="Proteomes" id="UP000504638"/>
    </source>
</evidence>
<dbReference type="AlphaFoldDB" id="A0A6G1GF01"/>
<gene>
    <name evidence="2 4" type="ORF">P152DRAFT_131915</name>
</gene>
<name>A0A6G1GF01_9PEZI</name>
<dbReference type="EMBL" id="ML975150">
    <property type="protein sequence ID" value="KAF1816657.1"/>
    <property type="molecule type" value="Genomic_DNA"/>
</dbReference>